<dbReference type="InterPro" id="IPR036390">
    <property type="entry name" value="WH_DNA-bd_sf"/>
</dbReference>
<dbReference type="Pfam" id="PF00888">
    <property type="entry name" value="Cullin"/>
    <property type="match status" value="1"/>
</dbReference>
<dbReference type="GeneID" id="5035660"/>
<dbReference type="GO" id="GO:0031625">
    <property type="term" value="F:ubiquitin protein ligase binding"/>
    <property type="evidence" value="ECO:0000318"/>
    <property type="project" value="GO_Central"/>
</dbReference>
<dbReference type="Proteomes" id="UP000000600">
    <property type="component" value="Unassembled WGS sequence"/>
</dbReference>
<dbReference type="InterPro" id="IPR036388">
    <property type="entry name" value="WH-like_DNA-bd_sf"/>
</dbReference>
<dbReference type="GO" id="GO:0006511">
    <property type="term" value="P:ubiquitin-dependent protein catabolic process"/>
    <property type="evidence" value="ECO:0007669"/>
    <property type="project" value="InterPro"/>
</dbReference>
<dbReference type="GO" id="GO:0016567">
    <property type="term" value="P:protein ubiquitination"/>
    <property type="evidence" value="ECO:0000318"/>
    <property type="project" value="GO_Central"/>
</dbReference>
<dbReference type="STRING" id="5888.A0DHG1"/>
<evidence type="ECO:0000256" key="3">
    <source>
        <dbReference type="RuleBase" id="RU003829"/>
    </source>
</evidence>
<reference evidence="5 6" key="1">
    <citation type="journal article" date="2006" name="Nature">
        <title>Global trends of whole-genome duplications revealed by the ciliate Paramecium tetraurelia.</title>
        <authorList>
            <consortium name="Genoscope"/>
            <person name="Aury J.-M."/>
            <person name="Jaillon O."/>
            <person name="Duret L."/>
            <person name="Noel B."/>
            <person name="Jubin C."/>
            <person name="Porcel B.M."/>
            <person name="Segurens B."/>
            <person name="Daubin V."/>
            <person name="Anthouard V."/>
            <person name="Aiach N."/>
            <person name="Arnaiz O."/>
            <person name="Billaut A."/>
            <person name="Beisson J."/>
            <person name="Blanc I."/>
            <person name="Bouhouche K."/>
            <person name="Camara F."/>
            <person name="Duharcourt S."/>
            <person name="Guigo R."/>
            <person name="Gogendeau D."/>
            <person name="Katinka M."/>
            <person name="Keller A.-M."/>
            <person name="Kissmehl R."/>
            <person name="Klotz C."/>
            <person name="Koll F."/>
            <person name="Le Moue A."/>
            <person name="Lepere C."/>
            <person name="Malinsky S."/>
            <person name="Nowacki M."/>
            <person name="Nowak J.K."/>
            <person name="Plattner H."/>
            <person name="Poulain J."/>
            <person name="Ruiz F."/>
            <person name="Serrano V."/>
            <person name="Zagulski M."/>
            <person name="Dessen P."/>
            <person name="Betermier M."/>
            <person name="Weissenbach J."/>
            <person name="Scarpelli C."/>
            <person name="Schachter V."/>
            <person name="Sperling L."/>
            <person name="Meyer E."/>
            <person name="Cohen J."/>
            <person name="Wincker P."/>
        </authorList>
    </citation>
    <scope>NUCLEOTIDE SEQUENCE [LARGE SCALE GENOMIC DNA]</scope>
    <source>
        <strain evidence="5 6">Stock d4-2</strain>
    </source>
</reference>
<dbReference type="HOGENOM" id="CLU_422419_0_0_1"/>
<proteinExistence type="inferred from homology"/>
<dbReference type="InterPro" id="IPR016158">
    <property type="entry name" value="Cullin_homology"/>
</dbReference>
<protein>
    <recommendedName>
        <fullName evidence="4">Cullin family profile domain-containing protein</fullName>
    </recommendedName>
</protein>
<dbReference type="SUPFAM" id="SSF74788">
    <property type="entry name" value="Cullin repeat-like"/>
    <property type="match status" value="1"/>
</dbReference>
<dbReference type="Gene3D" id="1.10.10.10">
    <property type="entry name" value="Winged helix-like DNA-binding domain superfamily/Winged helix DNA-binding domain"/>
    <property type="match status" value="1"/>
</dbReference>
<dbReference type="InParanoid" id="A0DHG1"/>
<feature type="domain" description="Cullin family profile" evidence="4">
    <location>
        <begin position="319"/>
        <end position="526"/>
    </location>
</feature>
<dbReference type="OrthoDB" id="301356at2759"/>
<dbReference type="SUPFAM" id="SSF46785">
    <property type="entry name" value="Winged helix' DNA-binding domain"/>
    <property type="match status" value="1"/>
</dbReference>
<dbReference type="InterPro" id="IPR016159">
    <property type="entry name" value="Cullin_repeat-like_dom_sf"/>
</dbReference>
<dbReference type="PANTHER" id="PTHR11932">
    <property type="entry name" value="CULLIN"/>
    <property type="match status" value="1"/>
</dbReference>
<dbReference type="SMART" id="SM00182">
    <property type="entry name" value="CULLIN"/>
    <property type="match status" value="1"/>
</dbReference>
<evidence type="ECO:0000313" key="6">
    <source>
        <dbReference type="Proteomes" id="UP000000600"/>
    </source>
</evidence>
<organism evidence="5 6">
    <name type="scientific">Paramecium tetraurelia</name>
    <dbReference type="NCBI Taxonomy" id="5888"/>
    <lineage>
        <taxon>Eukaryota</taxon>
        <taxon>Sar</taxon>
        <taxon>Alveolata</taxon>
        <taxon>Ciliophora</taxon>
        <taxon>Intramacronucleata</taxon>
        <taxon>Oligohymenophorea</taxon>
        <taxon>Peniculida</taxon>
        <taxon>Parameciidae</taxon>
        <taxon>Paramecium</taxon>
    </lineage>
</organism>
<dbReference type="GO" id="GO:0031461">
    <property type="term" value="C:cullin-RING ubiquitin ligase complex"/>
    <property type="evidence" value="ECO:0000318"/>
    <property type="project" value="GO_Central"/>
</dbReference>
<dbReference type="InterPro" id="IPR045093">
    <property type="entry name" value="Cullin"/>
</dbReference>
<evidence type="ECO:0000256" key="1">
    <source>
        <dbReference type="ARBA" id="ARBA00006019"/>
    </source>
</evidence>
<dbReference type="EMBL" id="CT868430">
    <property type="protein sequence ID" value="CAK82478.1"/>
    <property type="molecule type" value="Genomic_DNA"/>
</dbReference>
<evidence type="ECO:0000256" key="2">
    <source>
        <dbReference type="PROSITE-ProRule" id="PRU00330"/>
    </source>
</evidence>
<dbReference type="KEGG" id="ptm:GSPATT00016865001"/>
<accession>A0DHG1</accession>
<dbReference type="OMA" id="CNSEWIS"/>
<evidence type="ECO:0000313" key="5">
    <source>
        <dbReference type="EMBL" id="CAK82478.1"/>
    </source>
</evidence>
<sequence length="649" mass="77434">MIIENEDSDLEIISKYFKNEADEFEVYEVLSHCNLKATRFLSYHHRQDEILELISDHYSQYKEKIDTLMKQNVCSISSIEEDSILFDMTIDLWVKFKQKSQCLKDVLKYLDIKTPVQNYITNILLKLIKVEVENRLQMVTLLEIKRFRQVIVTLSNQQAIEDPPLQLLDLLILLPNYQQFERRFYEQTQIYYKEFILDTNPSQSVQIANIIFQAEKRLSSKFQNEFQLRLNELLKQLIFNQVNMTDLDSLYFNTEIMLHYVRFAQEINALPKLLSALRKHIYKEVICILQQQPTSAIENMLNLEKTCQTLFEQLPMEHTNATIITHAIEDAVNENYEKYSFTLASVINLQNQHSIKKYKHLIKYLTDKESFQNYYVKFLIKRLLKEYNQNELELLNELQPYCNSEWISESLEFIKNSKESQNLTNQFLQKLRQKKSPIQFHFHLIPKSIWPYQIENLILPSPLNQFADNFIKNQSEDLLFQKKKIIFQSKLSKLNLVVKIDHQFELELPLAQGLELLRFNAQKSINQISNYKLYNGLIVRSENNTFKINYQYKHANQIMIINEEIQIEMEKNQQIISDYLYVVDAAIVKIIKQNKKINSESLIQATFDLIKKEYPRFIDLCEYDIIEKQIVSLLEKEMIKQRFDDFELL</sequence>
<dbReference type="AlphaFoldDB" id="A0DHG1"/>
<dbReference type="RefSeq" id="XP_001449875.1">
    <property type="nucleotide sequence ID" value="XM_001449838.2"/>
</dbReference>
<comment type="similarity">
    <text evidence="1 2 3">Belongs to the cullin family.</text>
</comment>
<dbReference type="SUPFAM" id="SSF75632">
    <property type="entry name" value="Cullin homology domain"/>
    <property type="match status" value="1"/>
</dbReference>
<evidence type="ECO:0000259" key="4">
    <source>
        <dbReference type="PROSITE" id="PS50069"/>
    </source>
</evidence>
<dbReference type="InterPro" id="IPR001373">
    <property type="entry name" value="Cullin_N"/>
</dbReference>
<dbReference type="PROSITE" id="PS50069">
    <property type="entry name" value="CULLIN_2"/>
    <property type="match status" value="1"/>
</dbReference>
<keyword evidence="6" id="KW-1185">Reference proteome</keyword>
<gene>
    <name evidence="5" type="ORF">GSPATT00016865001</name>
</gene>
<dbReference type="Gene3D" id="1.20.1310.10">
    <property type="entry name" value="Cullin Repeats"/>
    <property type="match status" value="1"/>
</dbReference>
<name>A0DHG1_PARTE</name>
<dbReference type="eggNOG" id="KOG2166">
    <property type="taxonomic scope" value="Eukaryota"/>
</dbReference>
<dbReference type="InterPro" id="IPR036317">
    <property type="entry name" value="Cullin_homology_sf"/>
</dbReference>